<keyword evidence="3" id="KW-0813">Transport</keyword>
<organism evidence="7">
    <name type="scientific">Blastocystis hominis</name>
    <dbReference type="NCBI Taxonomy" id="12968"/>
    <lineage>
        <taxon>Eukaryota</taxon>
        <taxon>Sar</taxon>
        <taxon>Stramenopiles</taxon>
        <taxon>Bigyra</taxon>
        <taxon>Opalozoa</taxon>
        <taxon>Opalinata</taxon>
        <taxon>Blastocystidae</taxon>
        <taxon>Blastocystis</taxon>
    </lineage>
</organism>
<reference evidence="7" key="1">
    <citation type="submission" date="2010-02" db="EMBL/GenBank/DDBJ databases">
        <title>Sequencing and annotation of the Blastocystis hominis genome.</title>
        <authorList>
            <person name="Wincker P."/>
        </authorList>
    </citation>
    <scope>NUCLEOTIDE SEQUENCE</scope>
    <source>
        <strain evidence="7">Singapore isolate B</strain>
    </source>
</reference>
<comment type="similarity">
    <text evidence="2">Belongs to the VPS54 family.</text>
</comment>
<evidence type="ECO:0000256" key="4">
    <source>
        <dbReference type="ARBA" id="ARBA00022927"/>
    </source>
</evidence>
<comment type="subcellular location">
    <subcellularLocation>
        <location evidence="1">Golgi apparatus</location>
        <location evidence="1">trans-Golgi network</location>
    </subcellularLocation>
</comment>
<dbReference type="RefSeq" id="XP_012894321.1">
    <property type="nucleotide sequence ID" value="XM_013038867.1"/>
</dbReference>
<dbReference type="AlphaFoldDB" id="D8LWT4"/>
<dbReference type="GO" id="GO:0006896">
    <property type="term" value="P:Golgi to vacuole transport"/>
    <property type="evidence" value="ECO:0007669"/>
    <property type="project" value="TreeGrafter"/>
</dbReference>
<dbReference type="GeneID" id="24923095"/>
<keyword evidence="6" id="KW-0175">Coiled coil</keyword>
<evidence type="ECO:0000313" key="7">
    <source>
        <dbReference type="EMBL" id="CBK20273.2"/>
    </source>
</evidence>
<keyword evidence="8" id="KW-1185">Reference proteome</keyword>
<dbReference type="GO" id="GO:0005829">
    <property type="term" value="C:cytosol"/>
    <property type="evidence" value="ECO:0007669"/>
    <property type="project" value="GOC"/>
</dbReference>
<dbReference type="GO" id="GO:0000938">
    <property type="term" value="C:GARP complex"/>
    <property type="evidence" value="ECO:0007669"/>
    <property type="project" value="InterPro"/>
</dbReference>
<dbReference type="GO" id="GO:0015031">
    <property type="term" value="P:protein transport"/>
    <property type="evidence" value="ECO:0007669"/>
    <property type="project" value="UniProtKB-KW"/>
</dbReference>
<dbReference type="Proteomes" id="UP000008312">
    <property type="component" value="Unassembled WGS sequence"/>
</dbReference>
<gene>
    <name evidence="7" type="ORF">GSBLH_T00006971001</name>
</gene>
<dbReference type="GO" id="GO:0019905">
    <property type="term" value="F:syntaxin binding"/>
    <property type="evidence" value="ECO:0007669"/>
    <property type="project" value="TreeGrafter"/>
</dbReference>
<proteinExistence type="inferred from homology"/>
<dbReference type="EMBL" id="FN668638">
    <property type="protein sequence ID" value="CBK20273.2"/>
    <property type="molecule type" value="Genomic_DNA"/>
</dbReference>
<name>D8LWT4_BLAHO</name>
<keyword evidence="5" id="KW-0333">Golgi apparatus</keyword>
<evidence type="ECO:0000256" key="3">
    <source>
        <dbReference type="ARBA" id="ARBA00022448"/>
    </source>
</evidence>
<dbReference type="GO" id="GO:0042147">
    <property type="term" value="P:retrograde transport, endosome to Golgi"/>
    <property type="evidence" value="ECO:0007669"/>
    <property type="project" value="InterPro"/>
</dbReference>
<evidence type="ECO:0000256" key="6">
    <source>
        <dbReference type="ARBA" id="ARBA00023054"/>
    </source>
</evidence>
<dbReference type="OrthoDB" id="10259024at2759"/>
<evidence type="ECO:0000256" key="2">
    <source>
        <dbReference type="ARBA" id="ARBA00009150"/>
    </source>
</evidence>
<keyword evidence="4" id="KW-0653">Protein transport</keyword>
<evidence type="ECO:0000256" key="1">
    <source>
        <dbReference type="ARBA" id="ARBA00004601"/>
    </source>
</evidence>
<dbReference type="InterPro" id="IPR039745">
    <property type="entry name" value="Vps54"/>
</dbReference>
<sequence length="234" mass="26946">MARPVEESMKFSLQSVKISTQIRKKMIDSAYLDNANLTSVTLTPNSRRPLVSTQPYGYVRDTSGLRSLAHHFELYFNRMNKLQESYIELQKQLKDEQQQVKSVSDCEVELRICFDSVPQIFFDSDFDLSDPVMFSVVLDPNEHFKVVSYKLTGYLDLVEVCLNEQISIQSDSLFAAIKQLQEFQVHVSETLQAIHGLSGSMQAIQSRHTIPPLLIPVYLRRIQNLRKVQKIVLF</sequence>
<dbReference type="PANTHER" id="PTHR12965:SF0">
    <property type="entry name" value="VACUOLAR PROTEIN SORTING-ASSOCIATED PROTEIN 54"/>
    <property type="match status" value="1"/>
</dbReference>
<protein>
    <submittedName>
        <fullName evidence="7">Uncharacterized protein</fullName>
    </submittedName>
</protein>
<evidence type="ECO:0000313" key="8">
    <source>
        <dbReference type="Proteomes" id="UP000008312"/>
    </source>
</evidence>
<dbReference type="InParanoid" id="D8LWT4"/>
<dbReference type="PANTHER" id="PTHR12965">
    <property type="entry name" value="VACUOLAR PROTEIN SORTING 54"/>
    <property type="match status" value="1"/>
</dbReference>
<evidence type="ECO:0000256" key="5">
    <source>
        <dbReference type="ARBA" id="ARBA00023034"/>
    </source>
</evidence>
<accession>D8LWT4</accession>